<dbReference type="Pfam" id="PF17863">
    <property type="entry name" value="AAA_lid_2"/>
    <property type="match status" value="1"/>
</dbReference>
<feature type="domain" description="ATPase AAA-3" evidence="1">
    <location>
        <begin position="35"/>
        <end position="165"/>
    </location>
</feature>
<dbReference type="PANTHER" id="PTHR42759:SF5">
    <property type="entry name" value="METHANOL DEHYDROGENASE REGULATOR"/>
    <property type="match status" value="1"/>
</dbReference>
<accession>A0A1I3Q5M3</accession>
<dbReference type="SUPFAM" id="SSF52540">
    <property type="entry name" value="P-loop containing nucleoside triphosphate hydrolases"/>
    <property type="match status" value="1"/>
</dbReference>
<evidence type="ECO:0000313" key="4">
    <source>
        <dbReference type="Proteomes" id="UP000198635"/>
    </source>
</evidence>
<name>A0A1I3Q5M3_9BACT</name>
<dbReference type="InterPro" id="IPR041628">
    <property type="entry name" value="ChlI/MoxR_AAA_lid"/>
</dbReference>
<dbReference type="PANTHER" id="PTHR42759">
    <property type="entry name" value="MOXR FAMILY PROTEIN"/>
    <property type="match status" value="1"/>
</dbReference>
<dbReference type="Gene3D" id="3.40.50.300">
    <property type="entry name" value="P-loop containing nucleotide triphosphate hydrolases"/>
    <property type="match status" value="1"/>
</dbReference>
<dbReference type="GO" id="GO:0005524">
    <property type="term" value="F:ATP binding"/>
    <property type="evidence" value="ECO:0007669"/>
    <property type="project" value="InterPro"/>
</dbReference>
<protein>
    <submittedName>
        <fullName evidence="3">MoxR-like ATPase</fullName>
    </submittedName>
</protein>
<organism evidence="3 4">
    <name type="scientific">Desulfomicrobium apsheronum</name>
    <dbReference type="NCBI Taxonomy" id="52560"/>
    <lineage>
        <taxon>Bacteria</taxon>
        <taxon>Pseudomonadati</taxon>
        <taxon>Thermodesulfobacteriota</taxon>
        <taxon>Desulfovibrionia</taxon>
        <taxon>Desulfovibrionales</taxon>
        <taxon>Desulfomicrobiaceae</taxon>
        <taxon>Desulfomicrobium</taxon>
    </lineage>
</organism>
<dbReference type="RefSeq" id="WP_092372672.1">
    <property type="nucleotide sequence ID" value="NZ_FORX01000002.1"/>
</dbReference>
<evidence type="ECO:0000313" key="3">
    <source>
        <dbReference type="EMBL" id="SFJ28426.1"/>
    </source>
</evidence>
<keyword evidence="4" id="KW-1185">Reference proteome</keyword>
<proteinExistence type="predicted"/>
<dbReference type="PIRSF" id="PIRSF002849">
    <property type="entry name" value="AAA_ATPase_chaperone_MoxR_prd"/>
    <property type="match status" value="1"/>
</dbReference>
<sequence>MVGTLRQALDLLGGVILGKDTQLRLSLACLLARGHLLIEDIPGIGKTTLAKALAVVLGLEFKRVQFTNDLLPADVLGVSVFDAAESSFVFHPGPVFTNVLLADEINRGTPRTQSALLEVMEEQQVSLDNSTRLLPRPFFVLATQNALDQAGTYPLPESQLDRFLFRISLGYPDLDSELELLGRSQTAGRPVLPEAVSNADEVLDLQERVDHVRTSAALLRYVRDLLDWTRTGGRFVNGLSPRAGQALVRAARAWAFLDGRDFVLPEDVQAVFPSLAGHRLRSADGSGVDLTAILAAVPIP</sequence>
<dbReference type="OrthoDB" id="9808397at2"/>
<evidence type="ECO:0000259" key="1">
    <source>
        <dbReference type="Pfam" id="PF07726"/>
    </source>
</evidence>
<dbReference type="InterPro" id="IPR027417">
    <property type="entry name" value="P-loop_NTPase"/>
</dbReference>
<dbReference type="CDD" id="cd00009">
    <property type="entry name" value="AAA"/>
    <property type="match status" value="1"/>
</dbReference>
<feature type="domain" description="ChlI/MoxR AAA lid" evidence="2">
    <location>
        <begin position="236"/>
        <end position="283"/>
    </location>
</feature>
<dbReference type="STRING" id="52560.SAMN04488082_102204"/>
<gene>
    <name evidence="3" type="ORF">SAMN04488082_102204</name>
</gene>
<evidence type="ECO:0000259" key="2">
    <source>
        <dbReference type="Pfam" id="PF17863"/>
    </source>
</evidence>
<reference evidence="4" key="1">
    <citation type="submission" date="2016-10" db="EMBL/GenBank/DDBJ databases">
        <authorList>
            <person name="Varghese N."/>
            <person name="Submissions S."/>
        </authorList>
    </citation>
    <scope>NUCLEOTIDE SEQUENCE [LARGE SCALE GENOMIC DNA]</scope>
    <source>
        <strain evidence="4">DSM 5918</strain>
    </source>
</reference>
<dbReference type="Proteomes" id="UP000198635">
    <property type="component" value="Unassembled WGS sequence"/>
</dbReference>
<dbReference type="GO" id="GO:0016887">
    <property type="term" value="F:ATP hydrolysis activity"/>
    <property type="evidence" value="ECO:0007669"/>
    <property type="project" value="InterPro"/>
</dbReference>
<dbReference type="AlphaFoldDB" id="A0A1I3Q5M3"/>
<dbReference type="InterPro" id="IPR011703">
    <property type="entry name" value="ATPase_AAA-3"/>
</dbReference>
<dbReference type="Pfam" id="PF07726">
    <property type="entry name" value="AAA_3"/>
    <property type="match status" value="1"/>
</dbReference>
<dbReference type="EMBL" id="FORX01000002">
    <property type="protein sequence ID" value="SFJ28426.1"/>
    <property type="molecule type" value="Genomic_DNA"/>
</dbReference>
<dbReference type="InterPro" id="IPR050764">
    <property type="entry name" value="CbbQ/NirQ/NorQ/GpvN"/>
</dbReference>
<dbReference type="Gene3D" id="1.10.8.80">
    <property type="entry name" value="Magnesium chelatase subunit I, C-Terminal domain"/>
    <property type="match status" value="1"/>
</dbReference>